<evidence type="ECO:0000256" key="1">
    <source>
        <dbReference type="SAM" id="MobiDB-lite"/>
    </source>
</evidence>
<dbReference type="OrthoDB" id="6237947at2759"/>
<accession>A0A3S5FDM9</accession>
<name>A0A3S5FDM9_9PLAT</name>
<reference evidence="2" key="1">
    <citation type="submission" date="2018-11" db="EMBL/GenBank/DDBJ databases">
        <authorList>
            <consortium name="Pathogen Informatics"/>
        </authorList>
    </citation>
    <scope>NUCLEOTIDE SEQUENCE</scope>
</reference>
<comment type="caution">
    <text evidence="2">The sequence shown here is derived from an EMBL/GenBank/DDBJ whole genome shotgun (WGS) entry which is preliminary data.</text>
</comment>
<feature type="region of interest" description="Disordered" evidence="1">
    <location>
        <begin position="95"/>
        <end position="123"/>
    </location>
</feature>
<dbReference type="EMBL" id="CAAALY010043554">
    <property type="protein sequence ID" value="VEL19848.1"/>
    <property type="molecule type" value="Genomic_DNA"/>
</dbReference>
<keyword evidence="3" id="KW-1185">Reference proteome</keyword>
<sequence length="129" mass="15088">MYDRRFLRRLMRVGRRKMAKLEEHSPGKLLNRHLLSKALEKWQMMHRLAKYQSSWAYLDPPSPDSYSWDDESDFVTLSSLTDARKFSEQYMFYDPPDSPIPETDIQTNASCRDAPPSFSPSSFAEVNSC</sequence>
<organism evidence="2 3">
    <name type="scientific">Protopolystoma xenopodis</name>
    <dbReference type="NCBI Taxonomy" id="117903"/>
    <lineage>
        <taxon>Eukaryota</taxon>
        <taxon>Metazoa</taxon>
        <taxon>Spiralia</taxon>
        <taxon>Lophotrochozoa</taxon>
        <taxon>Platyhelminthes</taxon>
        <taxon>Monogenea</taxon>
        <taxon>Polyopisthocotylea</taxon>
        <taxon>Polystomatidea</taxon>
        <taxon>Polystomatidae</taxon>
        <taxon>Protopolystoma</taxon>
    </lineage>
</organism>
<evidence type="ECO:0000313" key="2">
    <source>
        <dbReference type="EMBL" id="VEL19848.1"/>
    </source>
</evidence>
<dbReference type="AlphaFoldDB" id="A0A3S5FDM9"/>
<gene>
    <name evidence="2" type="ORF">PXEA_LOCUS13288</name>
</gene>
<dbReference type="Proteomes" id="UP000784294">
    <property type="component" value="Unassembled WGS sequence"/>
</dbReference>
<evidence type="ECO:0000313" key="3">
    <source>
        <dbReference type="Proteomes" id="UP000784294"/>
    </source>
</evidence>
<proteinExistence type="predicted"/>
<protein>
    <submittedName>
        <fullName evidence="2">Uncharacterized protein</fullName>
    </submittedName>
</protein>